<comment type="caution">
    <text evidence="2">The sequence shown here is derived from an EMBL/GenBank/DDBJ whole genome shotgun (WGS) entry which is preliminary data.</text>
</comment>
<organism evidence="2 3">
    <name type="scientific">Desmophyllum pertusum</name>
    <dbReference type="NCBI Taxonomy" id="174260"/>
    <lineage>
        <taxon>Eukaryota</taxon>
        <taxon>Metazoa</taxon>
        <taxon>Cnidaria</taxon>
        <taxon>Anthozoa</taxon>
        <taxon>Hexacorallia</taxon>
        <taxon>Scleractinia</taxon>
        <taxon>Caryophylliina</taxon>
        <taxon>Caryophylliidae</taxon>
        <taxon>Desmophyllum</taxon>
    </lineage>
</organism>
<protein>
    <recommendedName>
        <fullName evidence="4">ShKT domain-containing protein</fullName>
    </recommendedName>
</protein>
<proteinExistence type="predicted"/>
<keyword evidence="1" id="KW-0732">Signal</keyword>
<keyword evidence="3" id="KW-1185">Reference proteome</keyword>
<dbReference type="Proteomes" id="UP001163046">
    <property type="component" value="Unassembled WGS sequence"/>
</dbReference>
<name>A0A9W9Z4P8_9CNID</name>
<feature type="signal peptide" evidence="1">
    <location>
        <begin position="1"/>
        <end position="20"/>
    </location>
</feature>
<evidence type="ECO:0000313" key="3">
    <source>
        <dbReference type="Proteomes" id="UP001163046"/>
    </source>
</evidence>
<evidence type="ECO:0000256" key="1">
    <source>
        <dbReference type="SAM" id="SignalP"/>
    </source>
</evidence>
<gene>
    <name evidence="2" type="ORF">OS493_001972</name>
</gene>
<accession>A0A9W9Z4P8</accession>
<feature type="chain" id="PRO_5040885390" description="ShKT domain-containing protein" evidence="1">
    <location>
        <begin position="21"/>
        <end position="100"/>
    </location>
</feature>
<evidence type="ECO:0000313" key="2">
    <source>
        <dbReference type="EMBL" id="KAJ7375228.1"/>
    </source>
</evidence>
<dbReference type="EMBL" id="MU826826">
    <property type="protein sequence ID" value="KAJ7375228.1"/>
    <property type="molecule type" value="Genomic_DNA"/>
</dbReference>
<evidence type="ECO:0008006" key="4">
    <source>
        <dbReference type="Google" id="ProtNLM"/>
    </source>
</evidence>
<reference evidence="2" key="1">
    <citation type="submission" date="2023-01" db="EMBL/GenBank/DDBJ databases">
        <title>Genome assembly of the deep-sea coral Lophelia pertusa.</title>
        <authorList>
            <person name="Herrera S."/>
            <person name="Cordes E."/>
        </authorList>
    </citation>
    <scope>NUCLEOTIDE SEQUENCE</scope>
    <source>
        <strain evidence="2">USNM1676648</strain>
        <tissue evidence="2">Polyp</tissue>
    </source>
</reference>
<sequence length="100" mass="11778">MAAKVLFLFVAVLVVFEAEALYRRGFFDPKAPFMQPRMDEEPDKFIFRRAMLVPREDCKDEYLQFCNAWAGHCSQPMYFTSRKNFATFAEEMCKKTCGYC</sequence>
<dbReference type="AlphaFoldDB" id="A0A9W9Z4P8"/>